<sequence>MHRRSHRAAARRTRECRSCRAPRQIESELELALAEREIIEAEQDGRIDVEPPF</sequence>
<dbReference type="EMBL" id="CP050550">
    <property type="protein sequence ID" value="QND43341.1"/>
    <property type="molecule type" value="Genomic_DNA"/>
</dbReference>
<name>A0A7G6RM59_RHILV</name>
<dbReference type="Proteomes" id="UP000515518">
    <property type="component" value="Plasmid p_2"/>
</dbReference>
<accession>A0A7G6RM59</accession>
<proteinExistence type="predicted"/>
<dbReference type="AlphaFoldDB" id="A0A7G6RM59"/>
<reference evidence="2" key="1">
    <citation type="journal article" date="2020" name="Mol. Plant Microbe">
        <title>Rhizobial microsymbionts of the narrowly endemic Oxytropis species growing in Kamchatka are characterized by significant genetic diversity and possess a set of genes that are associated with T3SS and T6SS secretion systems and can affect the development of symbiosis.</title>
        <authorList>
            <person name="Safronova V."/>
            <person name="Guro P."/>
            <person name="Sazanova A."/>
            <person name="Kuznetsova I."/>
            <person name="Belimov A."/>
            <person name="Yakubov V."/>
            <person name="Chirak E."/>
            <person name="Afonin A."/>
            <person name="Gogolev Y."/>
            <person name="Andronov E."/>
            <person name="Tikhonovich I."/>
        </authorList>
    </citation>
    <scope>NUCLEOTIDE SEQUENCE [LARGE SCALE GENOMIC DNA]</scope>
    <source>
        <strain evidence="2">RCAM0610</strain>
        <plasmid evidence="2">p_2</plasmid>
    </source>
</reference>
<gene>
    <name evidence="1" type="ORF">HB770_26320</name>
</gene>
<keyword evidence="1" id="KW-0614">Plasmid</keyword>
<organism evidence="1 2">
    <name type="scientific">Rhizobium leguminosarum bv. viciae</name>
    <dbReference type="NCBI Taxonomy" id="387"/>
    <lineage>
        <taxon>Bacteria</taxon>
        <taxon>Pseudomonadati</taxon>
        <taxon>Pseudomonadota</taxon>
        <taxon>Alphaproteobacteria</taxon>
        <taxon>Hyphomicrobiales</taxon>
        <taxon>Rhizobiaceae</taxon>
        <taxon>Rhizobium/Agrobacterium group</taxon>
        <taxon>Rhizobium</taxon>
    </lineage>
</organism>
<evidence type="ECO:0000313" key="2">
    <source>
        <dbReference type="Proteomes" id="UP000515518"/>
    </source>
</evidence>
<protein>
    <submittedName>
        <fullName evidence="1">Uncharacterized protein</fullName>
    </submittedName>
</protein>
<geneLocation type="plasmid" evidence="1 2">
    <name>p_2</name>
</geneLocation>
<evidence type="ECO:0000313" key="1">
    <source>
        <dbReference type="EMBL" id="QND43341.1"/>
    </source>
</evidence>